<feature type="compositionally biased region" description="Basic and acidic residues" evidence="2">
    <location>
        <begin position="81"/>
        <end position="91"/>
    </location>
</feature>
<evidence type="ECO:0000313" key="4">
    <source>
        <dbReference type="EMBL" id="CAI4010974.1"/>
    </source>
</evidence>
<dbReference type="InterPro" id="IPR036691">
    <property type="entry name" value="Endo/exonu/phosph_ase_sf"/>
</dbReference>
<feature type="region of interest" description="Disordered" evidence="2">
    <location>
        <begin position="240"/>
        <end position="277"/>
    </location>
</feature>
<feature type="coiled-coil region" evidence="1">
    <location>
        <begin position="178"/>
        <end position="205"/>
    </location>
</feature>
<dbReference type="SUPFAM" id="SSF53098">
    <property type="entry name" value="Ribonuclease H-like"/>
    <property type="match status" value="1"/>
</dbReference>
<dbReference type="PANTHER" id="PTHR47027">
    <property type="entry name" value="REVERSE TRANSCRIPTASE DOMAIN-CONTAINING PROTEIN"/>
    <property type="match status" value="1"/>
</dbReference>
<keyword evidence="6" id="KW-1185">Reference proteome</keyword>
<reference evidence="4" key="1">
    <citation type="submission" date="2022-10" db="EMBL/GenBank/DDBJ databases">
        <authorList>
            <person name="Chen Y."/>
            <person name="Dougan E. K."/>
            <person name="Chan C."/>
            <person name="Rhodes N."/>
            <person name="Thang M."/>
        </authorList>
    </citation>
    <scope>NUCLEOTIDE SEQUENCE</scope>
</reference>
<dbReference type="Gene3D" id="3.60.10.10">
    <property type="entry name" value="Endonuclease/exonuclease/phosphatase"/>
    <property type="match status" value="1"/>
</dbReference>
<dbReference type="EMBL" id="CAMXCT010004990">
    <property type="protein sequence ID" value="CAI4010974.1"/>
    <property type="molecule type" value="Genomic_DNA"/>
</dbReference>
<dbReference type="InterPro" id="IPR013087">
    <property type="entry name" value="Znf_C2H2_type"/>
</dbReference>
<dbReference type="InterPro" id="IPR036397">
    <property type="entry name" value="RNaseH_sf"/>
</dbReference>
<dbReference type="EMBL" id="CAMXCT020004990">
    <property type="protein sequence ID" value="CAL1164349.1"/>
    <property type="molecule type" value="Genomic_DNA"/>
</dbReference>
<dbReference type="SUPFAM" id="SSF56219">
    <property type="entry name" value="DNase I-like"/>
    <property type="match status" value="1"/>
</dbReference>
<dbReference type="PROSITE" id="PS00028">
    <property type="entry name" value="ZINC_FINGER_C2H2_1"/>
    <property type="match status" value="1"/>
</dbReference>
<dbReference type="Gene3D" id="3.30.420.10">
    <property type="entry name" value="Ribonuclease H-like superfamily/Ribonuclease H"/>
    <property type="match status" value="1"/>
</dbReference>
<feature type="region of interest" description="Disordered" evidence="2">
    <location>
        <begin position="523"/>
        <end position="572"/>
    </location>
</feature>
<evidence type="ECO:0000256" key="1">
    <source>
        <dbReference type="SAM" id="Coils"/>
    </source>
</evidence>
<feature type="coiled-coil region" evidence="1">
    <location>
        <begin position="3325"/>
        <end position="3352"/>
    </location>
</feature>
<dbReference type="OrthoDB" id="414666at2759"/>
<dbReference type="PANTHER" id="PTHR47027:SF20">
    <property type="entry name" value="REVERSE TRANSCRIPTASE-LIKE PROTEIN WITH RNA-DIRECTED DNA POLYMERASE DOMAIN"/>
    <property type="match status" value="1"/>
</dbReference>
<accession>A0A9P1DIG8</accession>
<feature type="coiled-coil region" evidence="1">
    <location>
        <begin position="3447"/>
        <end position="3488"/>
    </location>
</feature>
<feature type="coiled-coil region" evidence="1">
    <location>
        <begin position="387"/>
        <end position="450"/>
    </location>
</feature>
<dbReference type="EMBL" id="CAMXCT030004990">
    <property type="protein sequence ID" value="CAL4798286.1"/>
    <property type="molecule type" value="Genomic_DNA"/>
</dbReference>
<evidence type="ECO:0000256" key="2">
    <source>
        <dbReference type="SAM" id="MobiDB-lite"/>
    </source>
</evidence>
<gene>
    <name evidence="4" type="ORF">C1SCF055_LOCUS36187</name>
</gene>
<evidence type="ECO:0000313" key="6">
    <source>
        <dbReference type="Proteomes" id="UP001152797"/>
    </source>
</evidence>
<feature type="region of interest" description="Disordered" evidence="2">
    <location>
        <begin position="783"/>
        <end position="804"/>
    </location>
</feature>
<feature type="region of interest" description="Disordered" evidence="2">
    <location>
        <begin position="1386"/>
        <end position="1414"/>
    </location>
</feature>
<feature type="region of interest" description="Disordered" evidence="2">
    <location>
        <begin position="73"/>
        <end position="95"/>
    </location>
</feature>
<proteinExistence type="predicted"/>
<name>A0A9P1DIG8_9DINO</name>
<feature type="region of interest" description="Disordered" evidence="2">
    <location>
        <begin position="1"/>
        <end position="25"/>
    </location>
</feature>
<comment type="caution">
    <text evidence="4">The sequence shown here is derived from an EMBL/GenBank/DDBJ whole genome shotgun (WGS) entry which is preliminary data.</text>
</comment>
<feature type="compositionally biased region" description="Low complexity" evidence="2">
    <location>
        <begin position="9"/>
        <end position="23"/>
    </location>
</feature>
<feature type="domain" description="C2H2-type" evidence="3">
    <location>
        <begin position="2838"/>
        <end position="2859"/>
    </location>
</feature>
<dbReference type="InterPro" id="IPR012337">
    <property type="entry name" value="RNaseH-like_sf"/>
</dbReference>
<dbReference type="Proteomes" id="UP001152797">
    <property type="component" value="Unassembled WGS sequence"/>
</dbReference>
<evidence type="ECO:0000259" key="3">
    <source>
        <dbReference type="PROSITE" id="PS00028"/>
    </source>
</evidence>
<protein>
    <recommendedName>
        <fullName evidence="3">C2H2-type domain-containing protein</fullName>
    </recommendedName>
</protein>
<evidence type="ECO:0000313" key="5">
    <source>
        <dbReference type="EMBL" id="CAL4798286.1"/>
    </source>
</evidence>
<sequence length="3543" mass="399643">MAEEEAPEAEQAGLGLGLAEEIPPLNPDDLFVSAATGLTGVLDSHNVLARQVLQLLKALETLKGRFDCSEEQRQQAEAASNEEKQRNKEAQEEVQNQVNGRLESLEAQMEQQGKSLATVEEKMTDLQENTETKMQALQHSIDEISNHQAELKSRVLPSWEAELSKQIKTLGQDIVTFQESAEARMAQVEVASKELKEECLQVEQRLTPLLQTAKQRIDAQEEELKLVADWRSGWNQIGIGAFDGKGNERDPAYSRSKSIKKQKKDASEYQVTEQASQETDSWAVFPGKLPWISTTPASRAQRKVESGISMDKPLGMPPQPVLPPAPSVEVPMALTAEEEKMLQHLKGLQAMDMDLTESMTRRLEELSMREAKAQSSRTLTHGQLNKLNKLKVQVATAAQKIKDLDQEWTSFVSTTVAKVRQHGEMFQTCRADLMEHYNAKIQELANVKREMTLASQSLLGPQWTEPVIPEMPDLEVQFEDLQTTMEMEGHAGPIDLTEAMEEEELVEPEDMLHGASCKATPRALRPFRGSSSPSKVANHHLKVKAQDSKDSKDAKHKDKEKEEDHGEFCSPLFSPLEKQGNYECESLVANSDLIRPAQPHYVDKAVLRDGKEGNVDLLASQVLDDDVDTDFVDRTHRQRVVFHGHMGFSEFEHACRETWKELMDGSHLRWYVVQGQPDGLPSTKAHVIIVQGDDTPWSVLLMKGVGLPPLMSTRAVLYAKECTVRAVFREAQYSEACAMQIFLCCIQYDQCGEARQVADDDVCRVPQAQYVVGNLCPLGLSDGEDSGDASTASTDLPSDEDDVDSVSWLSSSATEKWTAWTWELHQGFRHTSVMDEALAKSHTWAHEEKETKADTLWSWQAQSLRTSQQMDKGGGEGNVDLTWLADVESSSFAETDEIGWMSNRPIALQFERPDPYPWEAIDDADIDQEDEEIDDDVSFAHGHQDQAQAFLDQALEGLEESERRWVVVTYGLGLVDLGRRETDFNPWRLHELEGKIRTLWEDHLQYGSITVYHVTPQPCEVAGPNTLVVLVVIESPEDMNEDVRNVLVIQRGPRHLPLRPAPYGAKIFTDISIRDALVQLDMHKHCKPFKMRDCLIRLGYNVMEPDQRYDVRDGMLCTVRVEDTPELVTQAGNIVDRVEDFYLQVEELQHMEGDIHQIICHVHGISPANRPLGWRQLILEGDDLLHLDWISQMQQLWPFDSDNARVVFCTMATDDLRDAEHIRFHFVVDYGGREGFPILVQQQIVSAQSMPYRSEGANEYWAISVLEGPVSLDIVTALAIHPFWFDYALLQGVRPHVLVNGRRISGLQAVWQAGDFVHVRLQVWQNHHMLSILLHEGVEAPQEPELEHTSFVQIRSSKSRSRMIALEPIGEICETLQVANWQLPEEENTEPPHGGHLRNDVYGNNAGEGPQFHHDMDSISEIQQHLRFVMSRGYECINYDFMLIPDLHPFAREACKITDDCPGEQPVFHVYTDGSSKNDVATWAITILQQSQLEGRNQFHRVGFAAGFVQDDLGPCNSSAMDAEATAIIAMAEVALGLCAQEACFVHCHFDALAVGFGAVGISNIPMQKDGTSQRQAHARIMMTILEQRTQRFGGAFQGVHVRAHQGQPWNEMSDSIAKAVWRGWKPPLAFEFRSGDLLQHELAAWAWLEISPSEELPDLRTILQNAKPDADQGCVDSTLRPPIDESITSQHVARLTFATVNVRTLEYGSGDGSSVSWKVNELLHQFANNGIHIIGVQESRARVSSCVSMGPFIRLISAGVQGQAGVELWLNAEELGRMFGVKVVADKDLCTWYSDTRILAVRCSLGAVVFDVIVLYAPQQGRGIDEVSKWWDNLNDVMMRRDSNVPAICLGDFNARVGSITSAGCDDHAWDVEDEAGSRLRQFVDRWDLMIPSTYAHFHDGPSATFMSPLGHSSRIDFILISKDSQSGIIRSYVDREIDVLNGDGEHRPLMLEVGMQWSPKGDARFLRRNFYDRDAAREWCKMGSVQLMSMLPEQPWSQDVNAHWANIRRHMQEGAAKHFPKKKRKPRQLYFSENTWNLLCDRKDLRQQHRTIQREINVHVLKQCFVAWKGKHDHVEQNKLVDWDLALLRQQEAVTLEARINIDARFRSCKKSDWRRWIKEQLDQKIQQTNHASNGDLFSILQPKKMIAKHAGKLTKPLPGYRSLDGQWKFSRVDIAEAWQQQFADIENAETVAFDDLLTKSKPTCEPRTAEQLLEVPTLMDVEKALRQLNLVKAAGLDGLGAELFKGDCATAAKRIYPLVLKMGLRCQGVPELTGGWLLPLLKGKGSAHDMKGYRAILLEPVVARVISKAWRHIMVQGLTRVARPMQWGGRSGLSIESLHLQVQMWQAQARRQKESHALLFIDIRSAFYSVVKEMLTGCGNDVQIRHVFDRMGLPLSAWEQFQANVKHENILGKATQSTLTADNTEALLQHTWFTILDGRSIQAPATGSRPGDPGADVLFSLVMSRILGRIHERACRAGMPLHYQDDMSGIWVTRCVTWVDDLAVSVCASADQVVDKAAHMMSIIQDTMLEHGMVLTCGVGKTAAIFAFHGEGATKARQAFERTSSEGLCIMSEHTGGLKIPIVAHYKHLGGHITRTGSCLQEIKVRTASTMSKLHPLNKLLKNPSLEVEKKRLLIKSIGIPVLTLHAGTWTDLTQGEYDAWQAGVFRTYQQIHSRDQQGQVKHLQIYELARDMDSPLPMELMYVQRLRLLFHIMHVADEYMIGAVIHNHQIMQGQSWLHGAAKAVNWMRRQIGNMLVPEELSHLEDVATWKDFQPFAVTLKRGLRKAQKSHLLKIKAFLTVKTHAEEQDQMLREMGWKRTDEEELNQRDSEVSACEVCHVTFASQAALAVHQQRKHGYRRFFPMEVAEANRLDELDRKQGVAMHQTGLLDAKVDSLWRQWSAFGLLPPGQGGRSKTSRKVGDMNVCSINRAAADLEADLLEKVQQWQPSFDWIPRPMATGQKYVLILFSGHRRHSDIASWLEWQGNIQPISVDLAIDQRFGNILDDVLWRRLIMARKVTGVHAAPPCETYTLARWLEVSDGPAPRPLRDTNFPWGKDDLTLQEVMQCFVGTLLMMKALSLIVLAYCFGASFSLEHPKGVEGREGRWTIWDSAMIRQLMLAADVKRIDFIQGPLGQPFTKPTSLLVGRLENFAMELFKHYQPGWKPTEWLGGRESNQKGWRTAKAKAYPPLMCKVIAEAHLRYAQGLAGEGHEKDPELLQQALEALATGFDPYLVGAKGTEMTSDYWKNMGDMAERNSESQKSLETLSAELKEQLAASVESLEAFAVKQDEVVMSAFKESFNSRLGNMESALKWSDYERLIFSERTSKELVELREQLKAVELQTEKQSGEVLELRKDTCPDIQNIKGDFAGLKEITSKLEEALNGCQARAAQIDHNAREATAELGSRHDELKQRLVAEIERLEPIPQAEAKQVLSAIRNDEGERLKRLEADFQHERGERLELAQRLEKEERERQENVENCQRVAEKRSSDVELVSQAQFESVRCLVESADAFGANLQWMVAGGVPPEQMGRIMVPYNSQGG</sequence>
<keyword evidence="1" id="KW-0175">Coiled coil</keyword>
<reference evidence="5 6" key="2">
    <citation type="submission" date="2024-05" db="EMBL/GenBank/DDBJ databases">
        <authorList>
            <person name="Chen Y."/>
            <person name="Shah S."/>
            <person name="Dougan E. K."/>
            <person name="Thang M."/>
            <person name="Chan C."/>
        </authorList>
    </citation>
    <scope>NUCLEOTIDE SEQUENCE [LARGE SCALE GENOMIC DNA]</scope>
</reference>
<feature type="compositionally biased region" description="Basic and acidic residues" evidence="2">
    <location>
        <begin position="544"/>
        <end position="567"/>
    </location>
</feature>
<organism evidence="4">
    <name type="scientific">Cladocopium goreaui</name>
    <dbReference type="NCBI Taxonomy" id="2562237"/>
    <lineage>
        <taxon>Eukaryota</taxon>
        <taxon>Sar</taxon>
        <taxon>Alveolata</taxon>
        <taxon>Dinophyceae</taxon>
        <taxon>Suessiales</taxon>
        <taxon>Symbiodiniaceae</taxon>
        <taxon>Cladocopium</taxon>
    </lineage>
</organism>
<dbReference type="GO" id="GO:0003676">
    <property type="term" value="F:nucleic acid binding"/>
    <property type="evidence" value="ECO:0007669"/>
    <property type="project" value="InterPro"/>
</dbReference>